<organism evidence="4 5">
    <name type="scientific">Microvirga brassicacearum</name>
    <dbReference type="NCBI Taxonomy" id="2580413"/>
    <lineage>
        <taxon>Bacteria</taxon>
        <taxon>Pseudomonadati</taxon>
        <taxon>Pseudomonadota</taxon>
        <taxon>Alphaproteobacteria</taxon>
        <taxon>Hyphomicrobiales</taxon>
        <taxon>Methylobacteriaceae</taxon>
        <taxon>Microvirga</taxon>
    </lineage>
</organism>
<sequence>MRLPNLTRPTLSARSLRWAFHTYWRFSRGLTMGVRGVVLDEQNRVFLIRHTYVPGWHLPGGGVETGETTEEALRRELLEEACIRLDGEPLTHGVFYNRGASKRDHVVVYVVRAFTVTCRKAPDQEIAEADFFPLDALPEATTQATRRRLAEILEGQVRTATW</sequence>
<dbReference type="RefSeq" id="WP_150950055.1">
    <property type="nucleotide sequence ID" value="NZ_VCMV01000081.1"/>
</dbReference>
<evidence type="ECO:0000313" key="5">
    <source>
        <dbReference type="Proteomes" id="UP000325684"/>
    </source>
</evidence>
<dbReference type="SUPFAM" id="SSF55811">
    <property type="entry name" value="Nudix"/>
    <property type="match status" value="1"/>
</dbReference>
<dbReference type="OrthoDB" id="9800065at2"/>
<dbReference type="AlphaFoldDB" id="A0A5N3P2Z0"/>
<name>A0A5N3P2Z0_9HYPH</name>
<comment type="caution">
    <text evidence="4">The sequence shown here is derived from an EMBL/GenBank/DDBJ whole genome shotgun (WGS) entry which is preliminary data.</text>
</comment>
<feature type="domain" description="Nudix hydrolase" evidence="3">
    <location>
        <begin position="29"/>
        <end position="155"/>
    </location>
</feature>
<dbReference type="PROSITE" id="PS51462">
    <property type="entry name" value="NUDIX"/>
    <property type="match status" value="1"/>
</dbReference>
<dbReference type="PANTHER" id="PTHR43046:SF14">
    <property type="entry name" value="MUTT_NUDIX FAMILY PROTEIN"/>
    <property type="match status" value="1"/>
</dbReference>
<dbReference type="InterPro" id="IPR020476">
    <property type="entry name" value="Nudix_hydrolase"/>
</dbReference>
<keyword evidence="2" id="KW-0378">Hydrolase</keyword>
<proteinExistence type="predicted"/>
<comment type="cofactor">
    <cofactor evidence="1">
        <name>Mg(2+)</name>
        <dbReference type="ChEBI" id="CHEBI:18420"/>
    </cofactor>
</comment>
<keyword evidence="5" id="KW-1185">Reference proteome</keyword>
<dbReference type="InterPro" id="IPR015797">
    <property type="entry name" value="NUDIX_hydrolase-like_dom_sf"/>
</dbReference>
<dbReference type="Gene3D" id="3.90.79.10">
    <property type="entry name" value="Nucleoside Triphosphate Pyrophosphohydrolase"/>
    <property type="match status" value="1"/>
</dbReference>
<dbReference type="Pfam" id="PF00293">
    <property type="entry name" value="NUDIX"/>
    <property type="match status" value="1"/>
</dbReference>
<gene>
    <name evidence="4" type="ORF">FEZ63_24585</name>
</gene>
<evidence type="ECO:0000256" key="1">
    <source>
        <dbReference type="ARBA" id="ARBA00001946"/>
    </source>
</evidence>
<accession>A0A5N3P2Z0</accession>
<evidence type="ECO:0000313" key="4">
    <source>
        <dbReference type="EMBL" id="KAB0264090.1"/>
    </source>
</evidence>
<reference evidence="4 5" key="1">
    <citation type="journal article" date="2019" name="Microorganisms">
        <title>Genome Insights into the Novel Species Microvirga brassicacearum, a Rapeseed Endophyte with Biotechnological Potential.</title>
        <authorList>
            <person name="Jimenez-Gomez A."/>
            <person name="Saati-Santamaria Z."/>
            <person name="Igual J.M."/>
            <person name="Rivas R."/>
            <person name="Mateos P.F."/>
            <person name="Garcia-Fraile P."/>
        </authorList>
    </citation>
    <scope>NUCLEOTIDE SEQUENCE [LARGE SCALE GENOMIC DNA]</scope>
    <source>
        <strain evidence="4 5">CDVBN77</strain>
    </source>
</reference>
<dbReference type="PANTHER" id="PTHR43046">
    <property type="entry name" value="GDP-MANNOSE MANNOSYL HYDROLASE"/>
    <property type="match status" value="1"/>
</dbReference>
<dbReference type="EMBL" id="VCMV01000081">
    <property type="protein sequence ID" value="KAB0264090.1"/>
    <property type="molecule type" value="Genomic_DNA"/>
</dbReference>
<dbReference type="InterPro" id="IPR000086">
    <property type="entry name" value="NUDIX_hydrolase_dom"/>
</dbReference>
<evidence type="ECO:0000259" key="3">
    <source>
        <dbReference type="PROSITE" id="PS51462"/>
    </source>
</evidence>
<dbReference type="GO" id="GO:0016787">
    <property type="term" value="F:hydrolase activity"/>
    <property type="evidence" value="ECO:0007669"/>
    <property type="project" value="UniProtKB-KW"/>
</dbReference>
<dbReference type="PRINTS" id="PR00502">
    <property type="entry name" value="NUDIXFAMILY"/>
</dbReference>
<evidence type="ECO:0000256" key="2">
    <source>
        <dbReference type="ARBA" id="ARBA00022801"/>
    </source>
</evidence>
<dbReference type="Proteomes" id="UP000325684">
    <property type="component" value="Unassembled WGS sequence"/>
</dbReference>
<protein>
    <submittedName>
        <fullName evidence="4">NUDIX domain-containing protein</fullName>
    </submittedName>
</protein>
<dbReference type="CDD" id="cd04680">
    <property type="entry name" value="NUDIX_Hydrolase"/>
    <property type="match status" value="1"/>
</dbReference>